<sequence>MQDHEEHEDGPIDQYGSKEEAIDEYFQSQLNPEQNPLSVGYISIKDFAYDVTNPLHYGYFEDAEERADNELYNEDEHDDDDDDDNDDTKRQSIILPTNYIVNQRAVALYDFVPENDSELGLEEGDIVFISYKHGQGWLVAENQGRTKTGLVPEEFVSFLEDDEDYEDEDEDKARPFYLTQFITQSINSTSTNTSYNEVDGGEDDEWEDVDQLESDLHESLKITDQ</sequence>
<organism evidence="6">
    <name type="scientific">Vanderwaltozyma polyspora (strain ATCC 22028 / DSM 70294 / BCRC 21397 / CBS 2163 / NBRC 10782 / NRRL Y-8283 / UCD 57-17)</name>
    <name type="common">Kluyveromyces polysporus</name>
    <dbReference type="NCBI Taxonomy" id="436907"/>
    <lineage>
        <taxon>Eukaryota</taxon>
        <taxon>Fungi</taxon>
        <taxon>Dikarya</taxon>
        <taxon>Ascomycota</taxon>
        <taxon>Saccharomycotina</taxon>
        <taxon>Saccharomycetes</taxon>
        <taxon>Saccharomycetales</taxon>
        <taxon>Saccharomycetaceae</taxon>
        <taxon>Vanderwaltozyma</taxon>
    </lineage>
</organism>
<name>A7TF13_VANPO</name>
<feature type="compositionally biased region" description="Basic and acidic residues" evidence="3">
    <location>
        <begin position="214"/>
        <end position="225"/>
    </location>
</feature>
<dbReference type="Pfam" id="PF00018">
    <property type="entry name" value="SH3_1"/>
    <property type="match status" value="1"/>
</dbReference>
<accession>A7TF13</accession>
<feature type="region of interest" description="Disordered" evidence="3">
    <location>
        <begin position="188"/>
        <end position="225"/>
    </location>
</feature>
<dbReference type="Proteomes" id="UP000000267">
    <property type="component" value="Unassembled WGS sequence"/>
</dbReference>
<dbReference type="eggNOG" id="ENOG502RZ32">
    <property type="taxonomic scope" value="Eukaryota"/>
</dbReference>
<dbReference type="GO" id="GO:0043409">
    <property type="term" value="P:negative regulation of MAPK cascade"/>
    <property type="evidence" value="ECO:0007669"/>
    <property type="project" value="EnsemblFungi"/>
</dbReference>
<dbReference type="GO" id="GO:0030674">
    <property type="term" value="F:protein-macromolecule adaptor activity"/>
    <property type="evidence" value="ECO:0007669"/>
    <property type="project" value="EnsemblFungi"/>
</dbReference>
<dbReference type="InterPro" id="IPR001452">
    <property type="entry name" value="SH3_domain"/>
</dbReference>
<dbReference type="SMART" id="SM00326">
    <property type="entry name" value="SH3"/>
    <property type="match status" value="1"/>
</dbReference>
<protein>
    <recommendedName>
        <fullName evidence="4">SH3 domain-containing protein</fullName>
    </recommendedName>
</protein>
<dbReference type="GeneID" id="5547376"/>
<dbReference type="FunCoup" id="A7TF13">
    <property type="interactions" value="200"/>
</dbReference>
<feature type="region of interest" description="Disordered" evidence="3">
    <location>
        <begin position="1"/>
        <end position="24"/>
    </location>
</feature>
<dbReference type="GO" id="GO:0071852">
    <property type="term" value="P:fungal-type cell wall organization or biogenesis"/>
    <property type="evidence" value="ECO:0007669"/>
    <property type="project" value="EnsemblFungi"/>
</dbReference>
<evidence type="ECO:0000256" key="2">
    <source>
        <dbReference type="PROSITE-ProRule" id="PRU00192"/>
    </source>
</evidence>
<dbReference type="STRING" id="436907.A7TF13"/>
<reference evidence="5 6" key="1">
    <citation type="journal article" date="2007" name="Proc. Natl. Acad. Sci. U.S.A.">
        <title>Independent sorting-out of thousands of duplicated gene pairs in two yeast species descended from a whole-genome duplication.</title>
        <authorList>
            <person name="Scannell D.R."/>
            <person name="Frank A.C."/>
            <person name="Conant G.C."/>
            <person name="Byrne K.P."/>
            <person name="Woolfit M."/>
            <person name="Wolfe K.H."/>
        </authorList>
    </citation>
    <scope>NUCLEOTIDE SEQUENCE [LARGE SCALE GENOMIC DNA]</scope>
    <source>
        <strain evidence="6">ATCC 22028 / DSM 70294 / BCRC 21397 / CBS 2163 / NBRC 10782 / NRRL Y-8283 / UCD 57-17</strain>
    </source>
</reference>
<gene>
    <name evidence="5" type="ORF">Kpol_2000p2</name>
</gene>
<proteinExistence type="predicted"/>
<dbReference type="AlphaFoldDB" id="A7TF13"/>
<dbReference type="FunFam" id="2.30.30.40:FF:000283">
    <property type="entry name" value="NAP1-binding protein 2"/>
    <property type="match status" value="1"/>
</dbReference>
<dbReference type="RefSeq" id="XP_001646896.1">
    <property type="nucleotide sequence ID" value="XM_001646846.1"/>
</dbReference>
<dbReference type="GO" id="GO:0005737">
    <property type="term" value="C:cytoplasm"/>
    <property type="evidence" value="ECO:0007669"/>
    <property type="project" value="EnsemblFungi"/>
</dbReference>
<dbReference type="InterPro" id="IPR036028">
    <property type="entry name" value="SH3-like_dom_sf"/>
</dbReference>
<dbReference type="EMBL" id="DS480382">
    <property type="protein sequence ID" value="EDO19038.1"/>
    <property type="molecule type" value="Genomic_DNA"/>
</dbReference>
<evidence type="ECO:0000256" key="1">
    <source>
        <dbReference type="ARBA" id="ARBA00022443"/>
    </source>
</evidence>
<dbReference type="PROSITE" id="PS50002">
    <property type="entry name" value="SH3"/>
    <property type="match status" value="1"/>
</dbReference>
<evidence type="ECO:0000256" key="3">
    <source>
        <dbReference type="SAM" id="MobiDB-lite"/>
    </source>
</evidence>
<dbReference type="InParanoid" id="A7TF13"/>
<feature type="domain" description="SH3" evidence="4">
    <location>
        <begin position="100"/>
        <end position="161"/>
    </location>
</feature>
<keyword evidence="6" id="KW-1185">Reference proteome</keyword>
<feature type="compositionally biased region" description="Acidic residues" evidence="3">
    <location>
        <begin position="199"/>
        <end position="213"/>
    </location>
</feature>
<keyword evidence="1 2" id="KW-0728">SH3 domain</keyword>
<evidence type="ECO:0000313" key="6">
    <source>
        <dbReference type="Proteomes" id="UP000000267"/>
    </source>
</evidence>
<evidence type="ECO:0000313" key="5">
    <source>
        <dbReference type="EMBL" id="EDO19038.1"/>
    </source>
</evidence>
<feature type="compositionally biased region" description="Basic and acidic residues" evidence="3">
    <location>
        <begin position="1"/>
        <end position="20"/>
    </location>
</feature>
<dbReference type="HOGENOM" id="CLU_069841_1_0_1"/>
<dbReference type="SUPFAM" id="SSF50044">
    <property type="entry name" value="SH3-domain"/>
    <property type="match status" value="1"/>
</dbReference>
<evidence type="ECO:0000259" key="4">
    <source>
        <dbReference type="PROSITE" id="PS50002"/>
    </source>
</evidence>
<dbReference type="Gene3D" id="2.30.30.40">
    <property type="entry name" value="SH3 Domains"/>
    <property type="match status" value="1"/>
</dbReference>
<dbReference type="PhylomeDB" id="A7TF13"/>
<dbReference type="OMA" id="PFYLTHM"/>
<dbReference type="KEGG" id="vpo:Kpol_2000p2"/>
<feature type="compositionally biased region" description="Low complexity" evidence="3">
    <location>
        <begin position="188"/>
        <end position="198"/>
    </location>
</feature>
<dbReference type="OrthoDB" id="19092at2759"/>